<organism evidence="8">
    <name type="scientific">Dictyocaulus filaria</name>
    <dbReference type="NCBI Taxonomy" id="44603"/>
    <lineage>
        <taxon>Eukaryota</taxon>
        <taxon>Metazoa</taxon>
        <taxon>Ecdysozoa</taxon>
        <taxon>Nematoda</taxon>
        <taxon>Chromadorea</taxon>
        <taxon>Rhabditida</taxon>
        <taxon>Rhabditina</taxon>
        <taxon>Rhabditomorpha</taxon>
        <taxon>Strongyloidea</taxon>
        <taxon>Metastrongylidae</taxon>
        <taxon>Dictyocaulus</taxon>
    </lineage>
</organism>
<dbReference type="PANTHER" id="PTHR20986:SF17">
    <property type="entry name" value="FMRFAMIDE-LIKE NEUROPEPTIDE 18"/>
    <property type="match status" value="1"/>
</dbReference>
<sequence>MWRVSTAPLILLAVLASAADPEDEVYDLPDDKYTEAMTLLGISPQAQHIYAKRDLNGDMPGVLRFGKRQESEKKDVPGIFRFGKRANKKSVPGVLRFGKRSVPGVLRFGKREMPGVLRFGKRAVPGMLRFGKRFSAPGMMRFGKRSTYDTFPVEIFDKKSVPGVLRFGK</sequence>
<reference evidence="8" key="1">
    <citation type="submission" date="2004-06" db="EMBL/GenBank/DDBJ databases">
        <title>FMRFamide-related peptides in Dictyocaulus filaria.</title>
        <authorList>
            <person name="Miskelly I.R."/>
            <person name="Marks N.J."/>
            <person name="Hanna R.E."/>
            <person name="Maule A.G."/>
        </authorList>
    </citation>
    <scope>NUCLEOTIDE SEQUENCE</scope>
</reference>
<name>Q68YT4_9BILA</name>
<evidence type="ECO:0000256" key="6">
    <source>
        <dbReference type="ARBA" id="ARBA00023320"/>
    </source>
</evidence>
<keyword evidence="6" id="KW-0527">Neuropeptide</keyword>
<evidence type="ECO:0000313" key="8">
    <source>
        <dbReference type="EMBL" id="AAT76299.1"/>
    </source>
</evidence>
<keyword evidence="5" id="KW-0027">Amidation</keyword>
<dbReference type="GO" id="GO:0007218">
    <property type="term" value="P:neuropeptide signaling pathway"/>
    <property type="evidence" value="ECO:0007669"/>
    <property type="project" value="UniProtKB-KW"/>
</dbReference>
<keyword evidence="4" id="KW-0165">Cleavage on pair of basic residues</keyword>
<comment type="similarity">
    <text evidence="2">Belongs to the FARP (FMRFamide related peptide) family.</text>
</comment>
<dbReference type="PANTHER" id="PTHR20986">
    <property type="entry name" value="FMRFAMIDE-RELATED PEPTIDES"/>
    <property type="match status" value="1"/>
</dbReference>
<evidence type="ECO:0000256" key="5">
    <source>
        <dbReference type="ARBA" id="ARBA00022815"/>
    </source>
</evidence>
<protein>
    <submittedName>
        <fullName evidence="8">FMRFamide-related peptide FLP-18</fullName>
    </submittedName>
</protein>
<dbReference type="GO" id="GO:0005576">
    <property type="term" value="C:extracellular region"/>
    <property type="evidence" value="ECO:0007669"/>
    <property type="project" value="UniProtKB-SubCell"/>
</dbReference>
<evidence type="ECO:0000256" key="3">
    <source>
        <dbReference type="ARBA" id="ARBA00022525"/>
    </source>
</evidence>
<keyword evidence="7" id="KW-0732">Signal</keyword>
<keyword evidence="3" id="KW-0964">Secreted</keyword>
<dbReference type="AlphaFoldDB" id="Q68YT4"/>
<comment type="subcellular location">
    <subcellularLocation>
        <location evidence="1">Secreted</location>
    </subcellularLocation>
</comment>
<evidence type="ECO:0000256" key="7">
    <source>
        <dbReference type="SAM" id="SignalP"/>
    </source>
</evidence>
<evidence type="ECO:0000256" key="4">
    <source>
        <dbReference type="ARBA" id="ARBA00022685"/>
    </source>
</evidence>
<evidence type="ECO:0000256" key="2">
    <source>
        <dbReference type="ARBA" id="ARBA00006356"/>
    </source>
</evidence>
<dbReference type="InterPro" id="IPR051041">
    <property type="entry name" value="FMRFamide-related_np"/>
</dbReference>
<feature type="signal peptide" evidence="7">
    <location>
        <begin position="1"/>
        <end position="18"/>
    </location>
</feature>
<dbReference type="EMBL" id="AY660928">
    <property type="protein sequence ID" value="AAT76299.1"/>
    <property type="molecule type" value="mRNA"/>
</dbReference>
<accession>Q68YT4</accession>
<feature type="chain" id="PRO_5004269961" evidence="7">
    <location>
        <begin position="19"/>
        <end position="169"/>
    </location>
</feature>
<evidence type="ECO:0000256" key="1">
    <source>
        <dbReference type="ARBA" id="ARBA00004613"/>
    </source>
</evidence>
<proteinExistence type="evidence at transcript level"/>